<protein>
    <recommendedName>
        <fullName evidence="6">Xylanolytic transcriptional activator regulatory domain-containing protein</fullName>
    </recommendedName>
</protein>
<accession>A0A0D1ZEJ9</accession>
<keyword evidence="2" id="KW-0805">Transcription regulation</keyword>
<sequence>MEGEDVSGAEVISKASIKQKRALKACDFCHRRGRRCKASPNDNTRCMTCIEYAVSCTWNRVSAKRGAKPRRSKVTETLWIFDESKHGSRSLITNLCDNFFESVYPVAAIIHEQTFMDHWHRDKIPCDRPSYARLMAVCALSATRITSGATFQLRNIQEHFEPNFYLNEALQAVSGNVSESFNLESLQAVGVICLTALEAGNTFLLQRYMGMYHAALAEQGFHDERRWPDDISIIEKEERRRLYWYMYRLEVHTSLVLGHAVRCPELHSAVAYPSLPDQDFTESIRESEWLSGWNFITDIYRGMEHVIPYFRSRRAIVNRANRKLSTAFLYDYDPQEKIVEPLALALSNLPSRFKHAFAVSRDTRQNRCAFQTANIICTYHLLRILSFCANDGTLFEACRTALDLIEEISAIPHQYMRAMGLSMLQELSGLGHILSSFVKKELRRSDYQHLRTVMVCMSELLEIMPSCLSAAADASRRLRAYVEDIDHFLSPTQTPETPTVEYAQTYDGALVTQQSDVDEIMIPLEMLERIPWDWAEPFHVF</sequence>
<dbReference type="InterPro" id="IPR007219">
    <property type="entry name" value="XnlR_reg_dom"/>
</dbReference>
<dbReference type="PANTHER" id="PTHR46910">
    <property type="entry name" value="TRANSCRIPTION FACTOR PDR1"/>
    <property type="match status" value="1"/>
</dbReference>
<dbReference type="GO" id="GO:0000981">
    <property type="term" value="F:DNA-binding transcription factor activity, RNA polymerase II-specific"/>
    <property type="evidence" value="ECO:0007669"/>
    <property type="project" value="InterPro"/>
</dbReference>
<evidence type="ECO:0000256" key="3">
    <source>
        <dbReference type="ARBA" id="ARBA00023125"/>
    </source>
</evidence>
<feature type="domain" description="Xylanolytic transcriptional activator regulatory" evidence="6">
    <location>
        <begin position="97"/>
        <end position="283"/>
    </location>
</feature>
<dbReference type="SUPFAM" id="SSF57701">
    <property type="entry name" value="Zn2/Cys6 DNA-binding domain"/>
    <property type="match status" value="1"/>
</dbReference>
<dbReference type="EMBL" id="KN847523">
    <property type="protein sequence ID" value="KIV92349.1"/>
    <property type="molecule type" value="Genomic_DNA"/>
</dbReference>
<dbReference type="OrthoDB" id="2123952at2759"/>
<organism evidence="7 8">
    <name type="scientific">Exophiala mesophila</name>
    <name type="common">Black yeast-like fungus</name>
    <dbReference type="NCBI Taxonomy" id="212818"/>
    <lineage>
        <taxon>Eukaryota</taxon>
        <taxon>Fungi</taxon>
        <taxon>Dikarya</taxon>
        <taxon>Ascomycota</taxon>
        <taxon>Pezizomycotina</taxon>
        <taxon>Eurotiomycetes</taxon>
        <taxon>Chaetothyriomycetidae</taxon>
        <taxon>Chaetothyriales</taxon>
        <taxon>Herpotrichiellaceae</taxon>
        <taxon>Exophiala</taxon>
    </lineage>
</organism>
<dbReference type="InterPro" id="IPR001138">
    <property type="entry name" value="Zn2Cys6_DnaBD"/>
</dbReference>
<keyword evidence="5" id="KW-0539">Nucleus</keyword>
<proteinExistence type="predicted"/>
<name>A0A0D1ZEJ9_EXOME</name>
<dbReference type="VEuPathDB" id="FungiDB:PV10_06798"/>
<keyword evidence="4" id="KW-0804">Transcription</keyword>
<dbReference type="PANTHER" id="PTHR46910:SF18">
    <property type="entry name" value="ZN(II)2CYS6 TRANSCRIPTION FACTOR (EUROFUNG)"/>
    <property type="match status" value="1"/>
</dbReference>
<evidence type="ECO:0000256" key="4">
    <source>
        <dbReference type="ARBA" id="ARBA00023163"/>
    </source>
</evidence>
<reference evidence="7 8" key="1">
    <citation type="submission" date="2015-01" db="EMBL/GenBank/DDBJ databases">
        <title>The Genome Sequence of Exophiala mesophila CBS40295.</title>
        <authorList>
            <consortium name="The Broad Institute Genomics Platform"/>
            <person name="Cuomo C."/>
            <person name="de Hoog S."/>
            <person name="Gorbushina A."/>
            <person name="Stielow B."/>
            <person name="Teixiera M."/>
            <person name="Abouelleil A."/>
            <person name="Chapman S.B."/>
            <person name="Priest M."/>
            <person name="Young S.K."/>
            <person name="Wortman J."/>
            <person name="Nusbaum C."/>
            <person name="Birren B."/>
        </authorList>
    </citation>
    <scope>NUCLEOTIDE SEQUENCE [LARGE SCALE GENOMIC DNA]</scope>
    <source>
        <strain evidence="7 8">CBS 40295</strain>
    </source>
</reference>
<dbReference type="Pfam" id="PF04082">
    <property type="entry name" value="Fungal_trans"/>
    <property type="match status" value="1"/>
</dbReference>
<dbReference type="GeneID" id="27324643"/>
<dbReference type="InterPro" id="IPR036864">
    <property type="entry name" value="Zn2-C6_fun-type_DNA-bd_sf"/>
</dbReference>
<dbReference type="CDD" id="cd00067">
    <property type="entry name" value="GAL4"/>
    <property type="match status" value="1"/>
</dbReference>
<keyword evidence="1" id="KW-0479">Metal-binding</keyword>
<dbReference type="RefSeq" id="XP_016223923.1">
    <property type="nucleotide sequence ID" value="XM_016371630.1"/>
</dbReference>
<keyword evidence="8" id="KW-1185">Reference proteome</keyword>
<dbReference type="Proteomes" id="UP000054302">
    <property type="component" value="Unassembled WGS sequence"/>
</dbReference>
<keyword evidence="3" id="KW-0238">DNA-binding</keyword>
<dbReference type="InterPro" id="IPR050987">
    <property type="entry name" value="AtrR-like"/>
</dbReference>
<evidence type="ECO:0000259" key="6">
    <source>
        <dbReference type="Pfam" id="PF04082"/>
    </source>
</evidence>
<dbReference type="Gene3D" id="4.10.240.10">
    <property type="entry name" value="Zn(2)-C6 fungal-type DNA-binding domain"/>
    <property type="match status" value="1"/>
</dbReference>
<evidence type="ECO:0000313" key="8">
    <source>
        <dbReference type="Proteomes" id="UP000054302"/>
    </source>
</evidence>
<dbReference type="AlphaFoldDB" id="A0A0D1ZEJ9"/>
<evidence type="ECO:0000256" key="2">
    <source>
        <dbReference type="ARBA" id="ARBA00023015"/>
    </source>
</evidence>
<evidence type="ECO:0000256" key="5">
    <source>
        <dbReference type="ARBA" id="ARBA00023242"/>
    </source>
</evidence>
<gene>
    <name evidence="7" type="ORF">PV10_06798</name>
</gene>
<dbReference type="GO" id="GO:0003677">
    <property type="term" value="F:DNA binding"/>
    <property type="evidence" value="ECO:0007669"/>
    <property type="project" value="UniProtKB-KW"/>
</dbReference>
<evidence type="ECO:0000313" key="7">
    <source>
        <dbReference type="EMBL" id="KIV92349.1"/>
    </source>
</evidence>
<dbReference type="CDD" id="cd12148">
    <property type="entry name" value="fungal_TF_MHR"/>
    <property type="match status" value="1"/>
</dbReference>
<evidence type="ECO:0000256" key="1">
    <source>
        <dbReference type="ARBA" id="ARBA00022723"/>
    </source>
</evidence>
<dbReference type="GO" id="GO:0008270">
    <property type="term" value="F:zinc ion binding"/>
    <property type="evidence" value="ECO:0007669"/>
    <property type="project" value="InterPro"/>
</dbReference>
<dbReference type="GO" id="GO:0006351">
    <property type="term" value="P:DNA-templated transcription"/>
    <property type="evidence" value="ECO:0007669"/>
    <property type="project" value="InterPro"/>
</dbReference>